<sequence>MFSFFKKKPKPVDPTPVVVPRIKHKNFLVAIDSIPGMTDESRPVTEALVGDLYLSYAIDIGPSYISVTPANLRDHNLAQADLRRLAETNGLAAMRKIHVGTDGTIHELAAPENMAACTILYPALWQQIEKEMGCPVAVAFPHRDIVLYAPADSKGITALTEVIGQMNFEDTHALSRLLYRPSPAGWSVVAA</sequence>
<dbReference type="AlphaFoldDB" id="A0A2P4EWW2"/>
<dbReference type="RefSeq" id="WP_104737550.1">
    <property type="nucleotide sequence ID" value="NZ_BMHR01000003.1"/>
</dbReference>
<evidence type="ECO:0000313" key="2">
    <source>
        <dbReference type="Proteomes" id="UP000243451"/>
    </source>
</evidence>
<accession>A0A2P4EWW2</accession>
<dbReference type="Proteomes" id="UP000243451">
    <property type="component" value="Unassembled WGS sequence"/>
</dbReference>
<name>A0A2P4EWW2_9GAMM</name>
<organism evidence="1 2">
    <name type="scientific">Halopseudomonas oceani</name>
    <dbReference type="NCBI Taxonomy" id="1708783"/>
    <lineage>
        <taxon>Bacteria</taxon>
        <taxon>Pseudomonadati</taxon>
        <taxon>Pseudomonadota</taxon>
        <taxon>Gammaproteobacteria</taxon>
        <taxon>Pseudomonadales</taxon>
        <taxon>Pseudomonadaceae</taxon>
        <taxon>Halopseudomonas</taxon>
    </lineage>
</organism>
<comment type="caution">
    <text evidence="1">The sequence shown here is derived from an EMBL/GenBank/DDBJ whole genome shotgun (WGS) entry which is preliminary data.</text>
</comment>
<protein>
    <submittedName>
        <fullName evidence="1">Uncharacterized protein</fullName>
    </submittedName>
</protein>
<dbReference type="InterPro" id="IPR010838">
    <property type="entry name" value="DUF1444"/>
</dbReference>
<proteinExistence type="predicted"/>
<dbReference type="EMBL" id="PPSK01000004">
    <property type="protein sequence ID" value="POB04503.1"/>
    <property type="molecule type" value="Genomic_DNA"/>
</dbReference>
<dbReference type="Pfam" id="PF07285">
    <property type="entry name" value="DUF1444"/>
    <property type="match status" value="1"/>
</dbReference>
<gene>
    <name evidence="1" type="ORF">C1949_05890</name>
</gene>
<evidence type="ECO:0000313" key="1">
    <source>
        <dbReference type="EMBL" id="POB04503.1"/>
    </source>
</evidence>
<keyword evidence="2" id="KW-1185">Reference proteome</keyword>
<reference evidence="1 2" key="1">
    <citation type="submission" date="2018-01" db="EMBL/GenBank/DDBJ databases">
        <title>Draft genome of the type strain Pseudomonas oceani DSM 100277 isolated from the deep water in Okinawa trough, northwestern Pacific Ocean.</title>
        <authorList>
            <person name="Gomila M."/>
            <person name="Mulet M."/>
            <person name="Garcia-Valdes E."/>
            <person name="Lalucat J."/>
        </authorList>
    </citation>
    <scope>NUCLEOTIDE SEQUENCE [LARGE SCALE GENOMIC DNA]</scope>
    <source>
        <strain evidence="1 2">DSM 100277</strain>
    </source>
</reference>